<organism evidence="2 3">
    <name type="scientific">Strongylus vulgaris</name>
    <name type="common">Blood worm</name>
    <dbReference type="NCBI Taxonomy" id="40348"/>
    <lineage>
        <taxon>Eukaryota</taxon>
        <taxon>Metazoa</taxon>
        <taxon>Ecdysozoa</taxon>
        <taxon>Nematoda</taxon>
        <taxon>Chromadorea</taxon>
        <taxon>Rhabditida</taxon>
        <taxon>Rhabditina</taxon>
        <taxon>Rhabditomorpha</taxon>
        <taxon>Strongyloidea</taxon>
        <taxon>Strongylidae</taxon>
        <taxon>Strongylus</taxon>
    </lineage>
</organism>
<dbReference type="OrthoDB" id="6138780at2759"/>
<dbReference type="PROSITE" id="PS50835">
    <property type="entry name" value="IG_LIKE"/>
    <property type="match status" value="1"/>
</dbReference>
<feature type="domain" description="Ig-like" evidence="1">
    <location>
        <begin position="65"/>
        <end position="100"/>
    </location>
</feature>
<evidence type="ECO:0000313" key="2">
    <source>
        <dbReference type="EMBL" id="VDM81362.1"/>
    </source>
</evidence>
<reference evidence="2 3" key="1">
    <citation type="submission" date="2018-11" db="EMBL/GenBank/DDBJ databases">
        <authorList>
            <consortium name="Pathogen Informatics"/>
        </authorList>
    </citation>
    <scope>NUCLEOTIDE SEQUENCE [LARGE SCALE GENOMIC DNA]</scope>
</reference>
<dbReference type="InterPro" id="IPR007110">
    <property type="entry name" value="Ig-like_dom"/>
</dbReference>
<dbReference type="InterPro" id="IPR013783">
    <property type="entry name" value="Ig-like_fold"/>
</dbReference>
<dbReference type="Gene3D" id="2.60.40.10">
    <property type="entry name" value="Immunoglobulins"/>
    <property type="match status" value="1"/>
</dbReference>
<dbReference type="AlphaFoldDB" id="A0A3P7LQF2"/>
<dbReference type="EMBL" id="UYYB01112558">
    <property type="protein sequence ID" value="VDM81362.1"/>
    <property type="molecule type" value="Genomic_DNA"/>
</dbReference>
<gene>
    <name evidence="2" type="ORF">SVUK_LOCUS16360</name>
</gene>
<accession>A0A3P7LQF2</accession>
<proteinExistence type="predicted"/>
<sequence length="137" mass="15309">MCRASGVPKPKVMWQRLTDDDTLEEIDNESHMVCSDSEDYDVSFEQQSQNAILGKTCNATSGIAPTITVTTVSRLELPGNPVQLMCRASGVPKPKVMWQRLTDDDTLEEIDNESHMVCSDSEDYDVSFLGNNVKMQF</sequence>
<protein>
    <recommendedName>
        <fullName evidence="1">Ig-like domain-containing protein</fullName>
    </recommendedName>
</protein>
<dbReference type="InterPro" id="IPR036179">
    <property type="entry name" value="Ig-like_dom_sf"/>
</dbReference>
<dbReference type="Proteomes" id="UP000270094">
    <property type="component" value="Unassembled WGS sequence"/>
</dbReference>
<evidence type="ECO:0000313" key="3">
    <source>
        <dbReference type="Proteomes" id="UP000270094"/>
    </source>
</evidence>
<name>A0A3P7LQF2_STRVU</name>
<evidence type="ECO:0000259" key="1">
    <source>
        <dbReference type="PROSITE" id="PS50835"/>
    </source>
</evidence>
<dbReference type="SUPFAM" id="SSF48726">
    <property type="entry name" value="Immunoglobulin"/>
    <property type="match status" value="1"/>
</dbReference>
<keyword evidence="3" id="KW-1185">Reference proteome</keyword>